<reference evidence="1 2" key="1">
    <citation type="journal article" date="2012" name="BMC Genomics">
        <title>Comparative genomic analysis of human infective Trypanosoma cruzi lineages with the bat-restricted subspecies T. cruzi marinkellei.</title>
        <authorList>
            <person name="Franzen O."/>
            <person name="Talavera-Lopez C."/>
            <person name="Ochaya S."/>
            <person name="Butler C.E."/>
            <person name="Messenger L.A."/>
            <person name="Lewis M.D."/>
            <person name="Llewellyn M.S."/>
            <person name="Marinkelle C.J."/>
            <person name="Tyler K.M."/>
            <person name="Miles M.A."/>
            <person name="Andersson B."/>
        </authorList>
    </citation>
    <scope>NUCLEOTIDE SEQUENCE [LARGE SCALE GENOMIC DNA]</scope>
    <source>
        <strain evidence="1 2">B7</strain>
    </source>
</reference>
<gene>
    <name evidence="1" type="ORF">MOQ_010114</name>
</gene>
<evidence type="ECO:0000313" key="1">
    <source>
        <dbReference type="EMBL" id="EKF26203.1"/>
    </source>
</evidence>
<sequence>MATLVGDEKARGPSECIAVACERCRGGVQRCTVAALSPSRSASRPRSTPLTMGGRWQCSADSRALALEPNSGRTTACGAAMLGHALANSTHGDNSPQLEYHKAVSRDRNSSLYCVDGLLRRRDNIYSVSALMYAEGLTLVASGAGIHACAAAMQHALPLITTWAAELNLKTNVDKSDAALFYISSHTRSDEETVDLHIGSGSLRVYSRPVRLLGTTTDQLLNFGTHASTAAKQTVPRR</sequence>
<keyword evidence="2" id="KW-1185">Reference proteome</keyword>
<accession>K2LU15</accession>
<dbReference type="Proteomes" id="UP000007350">
    <property type="component" value="Unassembled WGS sequence"/>
</dbReference>
<organism evidence="1 2">
    <name type="scientific">Trypanosoma cruzi marinkellei</name>
    <dbReference type="NCBI Taxonomy" id="85056"/>
    <lineage>
        <taxon>Eukaryota</taxon>
        <taxon>Discoba</taxon>
        <taxon>Euglenozoa</taxon>
        <taxon>Kinetoplastea</taxon>
        <taxon>Metakinetoplastina</taxon>
        <taxon>Trypanosomatida</taxon>
        <taxon>Trypanosomatidae</taxon>
        <taxon>Trypanosoma</taxon>
        <taxon>Schizotrypanum</taxon>
    </lineage>
</organism>
<proteinExistence type="predicted"/>
<dbReference type="EMBL" id="AHKC01021573">
    <property type="protein sequence ID" value="EKF26203.1"/>
    <property type="molecule type" value="Genomic_DNA"/>
</dbReference>
<comment type="caution">
    <text evidence="1">The sequence shown here is derived from an EMBL/GenBank/DDBJ whole genome shotgun (WGS) entry which is preliminary data.</text>
</comment>
<evidence type="ECO:0000313" key="2">
    <source>
        <dbReference type="Proteomes" id="UP000007350"/>
    </source>
</evidence>
<dbReference type="AlphaFoldDB" id="K2LU15"/>
<protein>
    <submittedName>
        <fullName evidence="1">Uncharacterized protein</fullName>
    </submittedName>
</protein>
<name>K2LU15_TRYCR</name>